<dbReference type="FunFam" id="1.10.10.10:FF:000001">
    <property type="entry name" value="LysR family transcriptional regulator"/>
    <property type="match status" value="1"/>
</dbReference>
<name>A0ABD6N0L8_9PSED</name>
<dbReference type="InterPro" id="IPR036390">
    <property type="entry name" value="WH_DNA-bd_sf"/>
</dbReference>
<dbReference type="CDD" id="cd08422">
    <property type="entry name" value="PBP2_CrgA_like"/>
    <property type="match status" value="1"/>
</dbReference>
<keyword evidence="3" id="KW-0238">DNA-binding</keyword>
<evidence type="ECO:0000313" key="7">
    <source>
        <dbReference type="Proteomes" id="UP000704738"/>
    </source>
</evidence>
<dbReference type="InterPro" id="IPR000847">
    <property type="entry name" value="LysR_HTH_N"/>
</dbReference>
<proteinExistence type="inferred from homology"/>
<dbReference type="Gene3D" id="1.10.10.10">
    <property type="entry name" value="Winged helix-like DNA-binding domain superfamily/Winged helix DNA-binding domain"/>
    <property type="match status" value="1"/>
</dbReference>
<dbReference type="Proteomes" id="UP000704738">
    <property type="component" value="Unassembled WGS sequence"/>
</dbReference>
<dbReference type="InterPro" id="IPR036388">
    <property type="entry name" value="WH-like_DNA-bd_sf"/>
</dbReference>
<dbReference type="EMBL" id="QJRE01000113">
    <property type="protein sequence ID" value="NWL47388.1"/>
    <property type="molecule type" value="Genomic_DNA"/>
</dbReference>
<dbReference type="SUPFAM" id="SSF46785">
    <property type="entry name" value="Winged helix' DNA-binding domain"/>
    <property type="match status" value="1"/>
</dbReference>
<evidence type="ECO:0000259" key="5">
    <source>
        <dbReference type="PROSITE" id="PS50931"/>
    </source>
</evidence>
<evidence type="ECO:0000313" key="6">
    <source>
        <dbReference type="EMBL" id="NWL47388.1"/>
    </source>
</evidence>
<dbReference type="AlphaFoldDB" id="A0ABD6N0L8"/>
<dbReference type="Gene3D" id="3.40.190.290">
    <property type="match status" value="1"/>
</dbReference>
<reference evidence="6 7" key="1">
    <citation type="submission" date="2018-06" db="EMBL/GenBank/DDBJ databases">
        <title>Bacteria isolated from soil of Wuhan.</title>
        <authorList>
            <person name="Xiang W."/>
            <person name="Huang C."/>
        </authorList>
    </citation>
    <scope>NUCLEOTIDE SEQUENCE [LARGE SCALE GENOMIC DNA]</scope>
    <source>
        <strain evidence="7">xwS4</strain>
    </source>
</reference>
<dbReference type="SUPFAM" id="SSF53850">
    <property type="entry name" value="Periplasmic binding protein-like II"/>
    <property type="match status" value="1"/>
</dbReference>
<evidence type="ECO:0000256" key="4">
    <source>
        <dbReference type="ARBA" id="ARBA00023163"/>
    </source>
</evidence>
<keyword evidence="2" id="KW-0805">Transcription regulation</keyword>
<organism evidence="6 7">
    <name type="scientific">Pseudomonas hunanensis</name>
    <dbReference type="NCBI Taxonomy" id="1247546"/>
    <lineage>
        <taxon>Bacteria</taxon>
        <taxon>Pseudomonadati</taxon>
        <taxon>Pseudomonadota</taxon>
        <taxon>Gammaproteobacteria</taxon>
        <taxon>Pseudomonadales</taxon>
        <taxon>Pseudomonadaceae</taxon>
        <taxon>Pseudomonas</taxon>
    </lineage>
</organism>
<feature type="domain" description="HTH lysR-type" evidence="5">
    <location>
        <begin position="1"/>
        <end position="60"/>
    </location>
</feature>
<dbReference type="InterPro" id="IPR005119">
    <property type="entry name" value="LysR_subst-bd"/>
</dbReference>
<dbReference type="InterPro" id="IPR058163">
    <property type="entry name" value="LysR-type_TF_proteobact-type"/>
</dbReference>
<dbReference type="GO" id="GO:0003677">
    <property type="term" value="F:DNA binding"/>
    <property type="evidence" value="ECO:0007669"/>
    <property type="project" value="UniProtKB-KW"/>
</dbReference>
<dbReference type="Pfam" id="PF00126">
    <property type="entry name" value="HTH_1"/>
    <property type="match status" value="1"/>
</dbReference>
<protein>
    <submittedName>
        <fullName evidence="6">LysR family transcriptional regulator</fullName>
    </submittedName>
</protein>
<sequence length="305" mass="34087">MDVFLRGMALFATVVERGSLAAAAQVLGISPSAVSQQLARLEREANISLLHRSTRRLALTEAGRVFYEHCERVLQQAEQARQRLNEFREAPLGELRLAAPAGLASALMSQALKPLLQAHSQLQISVLFQDEILDLVEHRIDLAIRVGPMPDSSLVARHLVDWPCVMCAAPSYLASLPPLREPNQLRELDWLLMSTDPQPDLLRLQSRQGKVFEMRMRSRLNANSILAVKHFALDGIGCAVLPEPEIREHLRSGALQRVLPQWQAPLVGLYAVTARRDALPAKVMVAIEAIAQYLRNREHHAELIR</sequence>
<dbReference type="PANTHER" id="PTHR30537">
    <property type="entry name" value="HTH-TYPE TRANSCRIPTIONAL REGULATOR"/>
    <property type="match status" value="1"/>
</dbReference>
<dbReference type="RefSeq" id="WP_179053067.1">
    <property type="nucleotide sequence ID" value="NZ_QJRE01000113.1"/>
</dbReference>
<evidence type="ECO:0000256" key="1">
    <source>
        <dbReference type="ARBA" id="ARBA00009437"/>
    </source>
</evidence>
<evidence type="ECO:0000256" key="3">
    <source>
        <dbReference type="ARBA" id="ARBA00023125"/>
    </source>
</evidence>
<accession>A0ABD6N0L8</accession>
<dbReference type="PANTHER" id="PTHR30537:SF30">
    <property type="entry name" value="TRANSCRIPTIONAL REGULATOR-RELATED"/>
    <property type="match status" value="1"/>
</dbReference>
<comment type="similarity">
    <text evidence="1">Belongs to the LysR transcriptional regulatory family.</text>
</comment>
<dbReference type="Pfam" id="PF03466">
    <property type="entry name" value="LysR_substrate"/>
    <property type="match status" value="1"/>
</dbReference>
<keyword evidence="4" id="KW-0804">Transcription</keyword>
<gene>
    <name evidence="6" type="ORF">DM819_16400</name>
</gene>
<comment type="caution">
    <text evidence="6">The sequence shown here is derived from an EMBL/GenBank/DDBJ whole genome shotgun (WGS) entry which is preliminary data.</text>
</comment>
<evidence type="ECO:0000256" key="2">
    <source>
        <dbReference type="ARBA" id="ARBA00023015"/>
    </source>
</evidence>
<dbReference type="PROSITE" id="PS50931">
    <property type="entry name" value="HTH_LYSR"/>
    <property type="match status" value="1"/>
</dbReference>